<dbReference type="InterPro" id="IPR036425">
    <property type="entry name" value="MoaB/Mog-like_dom_sf"/>
</dbReference>
<reference evidence="2 3" key="1">
    <citation type="journal article" date="2016" name="Mol. Biol. Evol.">
        <title>Comparative Genomics of Early-Diverging Mushroom-Forming Fungi Provides Insights into the Origins of Lignocellulose Decay Capabilities.</title>
        <authorList>
            <person name="Nagy L.G."/>
            <person name="Riley R."/>
            <person name="Tritt A."/>
            <person name="Adam C."/>
            <person name="Daum C."/>
            <person name="Floudas D."/>
            <person name="Sun H."/>
            <person name="Yadav J.S."/>
            <person name="Pangilinan J."/>
            <person name="Larsson K.H."/>
            <person name="Matsuura K."/>
            <person name="Barry K."/>
            <person name="Labutti K."/>
            <person name="Kuo R."/>
            <person name="Ohm R.A."/>
            <person name="Bhattacharya S.S."/>
            <person name="Shirouzu T."/>
            <person name="Yoshinaga Y."/>
            <person name="Martin F.M."/>
            <person name="Grigoriev I.V."/>
            <person name="Hibbett D.S."/>
        </authorList>
    </citation>
    <scope>NUCLEOTIDE SEQUENCE [LARGE SCALE GENOMIC DNA]</scope>
    <source>
        <strain evidence="2 3">CBS 109695</strain>
    </source>
</reference>
<dbReference type="STRING" id="436010.A0A166TPW7"/>
<dbReference type="GO" id="GO:0042726">
    <property type="term" value="P:flavin-containing compound metabolic process"/>
    <property type="evidence" value="ECO:0007669"/>
    <property type="project" value="TreeGrafter"/>
</dbReference>
<feature type="domain" description="MoaB/Mog" evidence="1">
    <location>
        <begin position="116"/>
        <end position="284"/>
    </location>
</feature>
<name>A0A166TPW7_9AGAM</name>
<dbReference type="SMART" id="SM00852">
    <property type="entry name" value="MoCF_biosynth"/>
    <property type="match status" value="1"/>
</dbReference>
<organism evidence="2 3">
    <name type="scientific">Athelia psychrophila</name>
    <dbReference type="NCBI Taxonomy" id="1759441"/>
    <lineage>
        <taxon>Eukaryota</taxon>
        <taxon>Fungi</taxon>
        <taxon>Dikarya</taxon>
        <taxon>Basidiomycota</taxon>
        <taxon>Agaricomycotina</taxon>
        <taxon>Agaricomycetes</taxon>
        <taxon>Agaricomycetidae</taxon>
        <taxon>Atheliales</taxon>
        <taxon>Atheliaceae</taxon>
        <taxon>Athelia</taxon>
    </lineage>
</organism>
<dbReference type="Pfam" id="PF00994">
    <property type="entry name" value="MoCF_biosynth"/>
    <property type="match status" value="1"/>
</dbReference>
<dbReference type="Gene3D" id="3.40.980.10">
    <property type="entry name" value="MoaB/Mog-like domain"/>
    <property type="match status" value="1"/>
</dbReference>
<dbReference type="GO" id="GO:0047884">
    <property type="term" value="F:FAD diphosphatase activity"/>
    <property type="evidence" value="ECO:0007669"/>
    <property type="project" value="TreeGrafter"/>
</dbReference>
<dbReference type="SUPFAM" id="SSF53218">
    <property type="entry name" value="Molybdenum cofactor biosynthesis proteins"/>
    <property type="match status" value="1"/>
</dbReference>
<evidence type="ECO:0000313" key="3">
    <source>
        <dbReference type="Proteomes" id="UP000076532"/>
    </source>
</evidence>
<dbReference type="Pfam" id="PF24102">
    <property type="entry name" value="FLAD1_M"/>
    <property type="match status" value="1"/>
</dbReference>
<protein>
    <recommendedName>
        <fullName evidence="1">MoaB/Mog domain-containing protein</fullName>
    </recommendedName>
</protein>
<evidence type="ECO:0000313" key="2">
    <source>
        <dbReference type="EMBL" id="KZP30847.1"/>
    </source>
</evidence>
<evidence type="ECO:0000259" key="1">
    <source>
        <dbReference type="SMART" id="SM00852"/>
    </source>
</evidence>
<dbReference type="PANTHER" id="PTHR47675:SF1">
    <property type="entry name" value="MOLYBDOPTERIN BINDING DOMAIN PROTEIN (AFU_ORTHOLOGUE AFUA_5G11210)"/>
    <property type="match status" value="1"/>
</dbReference>
<dbReference type="CDD" id="cd00885">
    <property type="entry name" value="cinA"/>
    <property type="match status" value="1"/>
</dbReference>
<proteinExistence type="predicted"/>
<sequence length="379" mass="41810">MSITPCLRSSTSLGTRTSLVSTSRLFSTSCRVETARSPSSTACLTQARLQPSTSNLLKRSSSGKHLTIPALACSVPQRRFASATLWNSGTDETPEYEISAVPENPRGKGKHIRTAAALIIGDEILNGKTLDSNSHHFAKYCFQHGVELKRIEVIPDDETEIVEAARRLVAQYDFVVTSGGIGPTHDDITYPSLSRAFSRPLKHHQETLTRMRAWPTKSENPSADQIAARERMALFPSGEGVDVLFVKRDIWTPVVRLEGKLHILPGIPSLFQALLAGLTPFLHLPPAEERPTRIQVFTSFPESTIAPFLTVLQNRVKDEGIRIGSYPVLQKGVYVSLIGANKDRVREVSAEIQIAIEGREMSEQDIAMEKERSRRTGSA</sequence>
<dbReference type="OrthoDB" id="448496at2759"/>
<keyword evidence="3" id="KW-1185">Reference proteome</keyword>
<dbReference type="Proteomes" id="UP000076532">
    <property type="component" value="Unassembled WGS sequence"/>
</dbReference>
<dbReference type="AlphaFoldDB" id="A0A166TPW7"/>
<dbReference type="EMBL" id="KV417492">
    <property type="protein sequence ID" value="KZP30847.1"/>
    <property type="molecule type" value="Genomic_DNA"/>
</dbReference>
<accession>A0A166TPW7</accession>
<dbReference type="InterPro" id="IPR001453">
    <property type="entry name" value="MoaB/Mog_dom"/>
</dbReference>
<dbReference type="PANTHER" id="PTHR47675">
    <property type="entry name" value="MOLYBDOPTERIN BINDING DOMAIN PROTEIN (AFU_ORTHOLOGUE AFUA_5G11210)"/>
    <property type="match status" value="1"/>
</dbReference>
<dbReference type="InterPro" id="IPR056596">
    <property type="entry name" value="FLAD1_M"/>
</dbReference>
<gene>
    <name evidence="2" type="ORF">FIBSPDRAFT_814648</name>
</gene>